<keyword evidence="3" id="KW-0378">Hydrolase</keyword>
<proteinExistence type="predicted"/>
<evidence type="ECO:0000259" key="2">
    <source>
        <dbReference type="Pfam" id="PF12697"/>
    </source>
</evidence>
<feature type="domain" description="AB hydrolase-1" evidence="2">
    <location>
        <begin position="31"/>
        <end position="255"/>
    </location>
</feature>
<dbReference type="GO" id="GO:0016787">
    <property type="term" value="F:hydrolase activity"/>
    <property type="evidence" value="ECO:0007669"/>
    <property type="project" value="UniProtKB-KW"/>
</dbReference>
<comment type="caution">
    <text evidence="3">The sequence shown here is derived from an EMBL/GenBank/DDBJ whole genome shotgun (WGS) entry which is preliminary data.</text>
</comment>
<dbReference type="PANTHER" id="PTHR37017:SF11">
    <property type="entry name" value="ESTERASE_LIPASE_THIOESTERASE DOMAIN-CONTAINING PROTEIN"/>
    <property type="match status" value="1"/>
</dbReference>
<dbReference type="PANTHER" id="PTHR37017">
    <property type="entry name" value="AB HYDROLASE-1 DOMAIN-CONTAINING PROTEIN-RELATED"/>
    <property type="match status" value="1"/>
</dbReference>
<name>A0ABR7WD76_9ACTN</name>
<dbReference type="InterPro" id="IPR029058">
    <property type="entry name" value="AB_hydrolase_fold"/>
</dbReference>
<keyword evidence="1" id="KW-0732">Signal</keyword>
<feature type="signal peptide" evidence="1">
    <location>
        <begin position="1"/>
        <end position="25"/>
    </location>
</feature>
<dbReference type="Pfam" id="PF12697">
    <property type="entry name" value="Abhydrolase_6"/>
    <property type="match status" value="1"/>
</dbReference>
<dbReference type="Proteomes" id="UP000602395">
    <property type="component" value="Unassembled WGS sequence"/>
</dbReference>
<protein>
    <submittedName>
        <fullName evidence="3">Alpha/beta hydrolase</fullName>
    </submittedName>
</protein>
<organism evidence="3 4">
    <name type="scientific">Gordonia hankookensis</name>
    <dbReference type="NCBI Taxonomy" id="589403"/>
    <lineage>
        <taxon>Bacteria</taxon>
        <taxon>Bacillati</taxon>
        <taxon>Actinomycetota</taxon>
        <taxon>Actinomycetes</taxon>
        <taxon>Mycobacteriales</taxon>
        <taxon>Gordoniaceae</taxon>
        <taxon>Gordonia</taxon>
    </lineage>
</organism>
<evidence type="ECO:0000313" key="4">
    <source>
        <dbReference type="Proteomes" id="UP000602395"/>
    </source>
</evidence>
<dbReference type="SUPFAM" id="SSF53474">
    <property type="entry name" value="alpha/beta-Hydrolases"/>
    <property type="match status" value="1"/>
</dbReference>
<reference evidence="3 4" key="1">
    <citation type="submission" date="2020-09" db="EMBL/GenBank/DDBJ databases">
        <title>Novel species in genus Gordonia.</title>
        <authorList>
            <person name="Zhang G."/>
        </authorList>
    </citation>
    <scope>NUCLEOTIDE SEQUENCE [LARGE SCALE GENOMIC DNA]</scope>
    <source>
        <strain evidence="3 4">ON-33</strain>
    </source>
</reference>
<dbReference type="Gene3D" id="3.40.50.1820">
    <property type="entry name" value="alpha/beta hydrolase"/>
    <property type="match status" value="1"/>
</dbReference>
<accession>A0ABR7WD76</accession>
<sequence>MLATLTVALCAIGITLTCAVPTAQAAPRPTIVLVHGAFADKTSWDGVASILRREGYRVVAVDNPLRGPAHDSAVVDRTIRTLPGPVVLVGHSYGGAVITNIHDPKVTRLVYVAAFAPGAGEPIASAINPLQYPGSQLLPPALQLKVVRDSAGVGGYNLDAYIEASAFPKIFAQDVSPAAIKTMLAHQKSFAASANLELSGRPSWATTPSWYVVSANDRVIPPAAQRDAAKRIRARTTEIASSHASLVSHPAAVAGVIRQAAG</sequence>
<dbReference type="InterPro" id="IPR000073">
    <property type="entry name" value="AB_hydrolase_1"/>
</dbReference>
<dbReference type="InterPro" id="IPR052897">
    <property type="entry name" value="Sec-Metab_Biosynth_Hydrolase"/>
</dbReference>
<evidence type="ECO:0000313" key="3">
    <source>
        <dbReference type="EMBL" id="MBD1320595.1"/>
    </source>
</evidence>
<keyword evidence="4" id="KW-1185">Reference proteome</keyword>
<feature type="chain" id="PRO_5047051144" evidence="1">
    <location>
        <begin position="26"/>
        <end position="262"/>
    </location>
</feature>
<dbReference type="EMBL" id="JACWMS010000002">
    <property type="protein sequence ID" value="MBD1320595.1"/>
    <property type="molecule type" value="Genomic_DNA"/>
</dbReference>
<gene>
    <name evidence="3" type="ORF">IDF66_13490</name>
</gene>
<evidence type="ECO:0000256" key="1">
    <source>
        <dbReference type="SAM" id="SignalP"/>
    </source>
</evidence>